<accession>A0A6A6BZE3</accession>
<feature type="compositionally biased region" description="Low complexity" evidence="3">
    <location>
        <begin position="761"/>
        <end position="778"/>
    </location>
</feature>
<evidence type="ECO:0000313" key="6">
    <source>
        <dbReference type="Proteomes" id="UP000799537"/>
    </source>
</evidence>
<feature type="compositionally biased region" description="Low complexity" evidence="3">
    <location>
        <begin position="920"/>
        <end position="948"/>
    </location>
</feature>
<dbReference type="OrthoDB" id="3918840at2759"/>
<feature type="region of interest" description="Disordered" evidence="3">
    <location>
        <begin position="1321"/>
        <end position="1426"/>
    </location>
</feature>
<dbReference type="RefSeq" id="XP_033660169.1">
    <property type="nucleotide sequence ID" value="XM_033819053.1"/>
</dbReference>
<feature type="region of interest" description="Disordered" evidence="3">
    <location>
        <begin position="326"/>
        <end position="348"/>
    </location>
</feature>
<evidence type="ECO:0000256" key="1">
    <source>
        <dbReference type="ARBA" id="ARBA00004123"/>
    </source>
</evidence>
<reference evidence="5" key="1">
    <citation type="journal article" date="2020" name="Stud. Mycol.">
        <title>101 Dothideomycetes genomes: a test case for predicting lifestyles and emergence of pathogens.</title>
        <authorList>
            <person name="Haridas S."/>
            <person name="Albert R."/>
            <person name="Binder M."/>
            <person name="Bloem J."/>
            <person name="Labutti K."/>
            <person name="Salamov A."/>
            <person name="Andreopoulos B."/>
            <person name="Baker S."/>
            <person name="Barry K."/>
            <person name="Bills G."/>
            <person name="Bluhm B."/>
            <person name="Cannon C."/>
            <person name="Castanera R."/>
            <person name="Culley D."/>
            <person name="Daum C."/>
            <person name="Ezra D."/>
            <person name="Gonzalez J."/>
            <person name="Henrissat B."/>
            <person name="Kuo A."/>
            <person name="Liang C."/>
            <person name="Lipzen A."/>
            <person name="Lutzoni F."/>
            <person name="Magnuson J."/>
            <person name="Mondo S."/>
            <person name="Nolan M."/>
            <person name="Ohm R."/>
            <person name="Pangilinan J."/>
            <person name="Park H.-J."/>
            <person name="Ramirez L."/>
            <person name="Alfaro M."/>
            <person name="Sun H."/>
            <person name="Tritt A."/>
            <person name="Yoshinaga Y."/>
            <person name="Zwiers L.-H."/>
            <person name="Turgeon B."/>
            <person name="Goodwin S."/>
            <person name="Spatafora J."/>
            <person name="Crous P."/>
            <person name="Grigoriev I."/>
        </authorList>
    </citation>
    <scope>NUCLEOTIDE SEQUENCE</scope>
    <source>
        <strain evidence="5">ATCC 36951</strain>
    </source>
</reference>
<dbReference type="Pfam" id="PF16987">
    <property type="entry name" value="KIX_2"/>
    <property type="match status" value="1"/>
</dbReference>
<feature type="region of interest" description="Disordered" evidence="3">
    <location>
        <begin position="854"/>
        <end position="959"/>
    </location>
</feature>
<feature type="compositionally biased region" description="Low complexity" evidence="3">
    <location>
        <begin position="591"/>
        <end position="627"/>
    </location>
</feature>
<feature type="compositionally biased region" description="Low complexity" evidence="3">
    <location>
        <begin position="1137"/>
        <end position="1151"/>
    </location>
</feature>
<feature type="compositionally biased region" description="Pro residues" evidence="3">
    <location>
        <begin position="779"/>
        <end position="792"/>
    </location>
</feature>
<feature type="compositionally biased region" description="Polar residues" evidence="3">
    <location>
        <begin position="451"/>
        <end position="460"/>
    </location>
</feature>
<dbReference type="GO" id="GO:0005634">
    <property type="term" value="C:nucleus"/>
    <property type="evidence" value="ECO:0007669"/>
    <property type="project" value="UniProtKB-SubCell"/>
</dbReference>
<feature type="compositionally biased region" description="Gly residues" evidence="3">
    <location>
        <begin position="797"/>
        <end position="807"/>
    </location>
</feature>
<feature type="compositionally biased region" description="Low complexity" evidence="3">
    <location>
        <begin position="494"/>
        <end position="509"/>
    </location>
</feature>
<dbReference type="GeneID" id="54572325"/>
<feature type="compositionally biased region" description="Low complexity" evidence="3">
    <location>
        <begin position="897"/>
        <end position="911"/>
    </location>
</feature>
<organism evidence="5 6">
    <name type="scientific">Zasmidium cellare ATCC 36951</name>
    <dbReference type="NCBI Taxonomy" id="1080233"/>
    <lineage>
        <taxon>Eukaryota</taxon>
        <taxon>Fungi</taxon>
        <taxon>Dikarya</taxon>
        <taxon>Ascomycota</taxon>
        <taxon>Pezizomycotina</taxon>
        <taxon>Dothideomycetes</taxon>
        <taxon>Dothideomycetidae</taxon>
        <taxon>Mycosphaerellales</taxon>
        <taxon>Mycosphaerellaceae</taxon>
        <taxon>Zasmidium</taxon>
    </lineage>
</organism>
<feature type="compositionally biased region" description="Low complexity" evidence="3">
    <location>
        <begin position="1218"/>
        <end position="1242"/>
    </location>
</feature>
<evidence type="ECO:0000313" key="5">
    <source>
        <dbReference type="EMBL" id="KAF2159280.1"/>
    </source>
</evidence>
<dbReference type="EMBL" id="ML993640">
    <property type="protein sequence ID" value="KAF2159280.1"/>
    <property type="molecule type" value="Genomic_DNA"/>
</dbReference>
<proteinExistence type="predicted"/>
<feature type="region of interest" description="Disordered" evidence="3">
    <location>
        <begin position="446"/>
        <end position="524"/>
    </location>
</feature>
<feature type="region of interest" description="Disordered" evidence="3">
    <location>
        <begin position="736"/>
        <end position="821"/>
    </location>
</feature>
<feature type="compositionally biased region" description="Low complexity" evidence="3">
    <location>
        <begin position="208"/>
        <end position="242"/>
    </location>
</feature>
<feature type="compositionally biased region" description="Pro residues" evidence="3">
    <location>
        <begin position="751"/>
        <end position="760"/>
    </location>
</feature>
<feature type="compositionally biased region" description="Basic and acidic residues" evidence="3">
    <location>
        <begin position="1195"/>
        <end position="1207"/>
    </location>
</feature>
<feature type="region of interest" description="Disordered" evidence="3">
    <location>
        <begin position="157"/>
        <end position="249"/>
    </location>
</feature>
<keyword evidence="2" id="KW-0539">Nucleus</keyword>
<evidence type="ECO:0000256" key="3">
    <source>
        <dbReference type="SAM" id="MobiDB-lite"/>
    </source>
</evidence>
<comment type="subcellular location">
    <subcellularLocation>
        <location evidence="1">Nucleus</location>
    </subcellularLocation>
</comment>
<feature type="region of interest" description="Disordered" evidence="3">
    <location>
        <begin position="1"/>
        <end position="24"/>
    </location>
</feature>
<feature type="compositionally biased region" description="Low complexity" evidence="3">
    <location>
        <begin position="736"/>
        <end position="750"/>
    </location>
</feature>
<gene>
    <name evidence="5" type="ORF">M409DRAFT_71166</name>
</gene>
<sequence>MPGGMPGQGNPQMNNSMQRPQPGNIGQQLHAKIMDELRRSAPSLGAGWQAMLDHRERASRIMQLITQLRQINADVSKCFGIAVAWELKVISSSSTKDQYLEQMAGKMRDITAKRQQAVGQMNMPGNMGGMMPNNMMNMPNGMMNAPNMQNNGMGNMNFQNGGNMGMQGGRMQQGQNQMAQLQRQMQASPLPMQPQPQQPGTLDPSTLQMPQQGNQQPQQPLPNQQGQNMGQPNQPQQPNMAQGGQGKPGAIQQEIIQLAKQMSDRMPLEQKAEIRAKFTATLSAEQKSQLQSQNTDPLMRFFFQRAQAEVQKRRQQMGGMQNMNNGNMNQMGNNGPPRPPSQASGQNIDFSSIMGQQANAMKLQDAGEQVVPASNNNNGNNGNMNFGNGMNMPQNVNPQMLANNNNNQGQQGGNGQMNQNQLQLMMMQQRANANQERMNKQMMAQQHAMASRQQHSQLQGQPGGLHTPNGFGGGANGQINSPAMSMLNRPIVPPGQTTPGTPQPNRQQQMPSTPMNNGVSQLQQHHQNMLNQNNQQQQANQGLNQQLTPQQFQELLQRVPPQFRQRLSQLPQDKAQEMLQKFHAQSMRQRQQNQQNMPNNMNGMNMGPPQQGNQQQPNGMPQQNMGNAVPGFNSQPPPNQMNMDPAAQLQQRMQREQQIKLRTQAMDIRPFPKPVLTQLGIAVPPNVQLWGHLKQHVLQNSPQGTIEKVNQQQAIWFQQHPEEFQAAMAAMMARVRMGSGSQPGQQIPPGQQGPPGPGPNQQPAQQNGAVHPPASMPDRPAPPGQMVPPAPMMQPQGQGGQPNGNGNQGPRPMPPNMPTITPQELAMFRSKVPQAAGMSDDQIRQVLIRQKLDKMRQQHQLQKQGLQTAQMQKPPGQAGNNTANMNMPQQPTPQPPAAQAAMGQPKAQQQQSNNDVVEISSLPVSQAAPQAPAMQASQSQNQGQQAQQPLNKPLTKEQIQGLSEKDRQAYLTKMQRTVQMENLRKAQGQMGGGNGQNGTTGQQRPGMTQAHVEKIKSLQAEVTRTFKRGNPVQCDAITIEKAKIMLKKLFHPLQQISQTFGAALNLGFDDDVLKRLMRAILVVTSNAMDASGNIKDYLSVSLEELTETERLVAGYMTELKRRKEQSDSIRQQAASMQAQGGKPQQGTPTPGMARTASQQNHIRKASASNKAPPAPTDNKTFDWAAPSPHGVPKYEMGRNELTPDKLKFPPQKKRKTDQPGSQASTPAAQAGTPAAGAGASPALANGKVQSPDQARKTPAQLKAEADKAAERKKFLCTDNTCEAALHGFDTEEQLKQHQESQHQPIEDPLQYLLGNAATALGVDQDGKPLPKPRAAASKAKPTPALKGKADPKKQGAVSAENKASPQKSQSLSEAMAQKLGLPAMSEPAVEETKTDEDFLGPFIEHTDDLTPSEGSQSSQSSDVSQNDAVKFNLSIENMDADMLGDGKQGVPEGLMPLFEQMENINMMKESEDTQMSNTEDDKADGDASKKRKAPELWQPPVADFMQNFWDFS</sequence>
<dbReference type="InterPro" id="IPR036546">
    <property type="entry name" value="MED15_KIX"/>
</dbReference>
<feature type="domain" description="Mediator complex subunit 15 KIX" evidence="4">
    <location>
        <begin position="47"/>
        <end position="120"/>
    </location>
</feature>
<feature type="region of interest" description="Disordered" evidence="3">
    <location>
        <begin position="1122"/>
        <end position="1269"/>
    </location>
</feature>
<feature type="compositionally biased region" description="Polar residues" evidence="3">
    <location>
        <begin position="1361"/>
        <end position="1372"/>
    </location>
</feature>
<evidence type="ECO:0000259" key="4">
    <source>
        <dbReference type="Pfam" id="PF16987"/>
    </source>
</evidence>
<feature type="region of interest" description="Disordered" evidence="3">
    <location>
        <begin position="588"/>
        <end position="638"/>
    </location>
</feature>
<evidence type="ECO:0000256" key="2">
    <source>
        <dbReference type="ARBA" id="ARBA00023242"/>
    </source>
</evidence>
<feature type="compositionally biased region" description="Low complexity" evidence="3">
    <location>
        <begin position="326"/>
        <end position="335"/>
    </location>
</feature>
<keyword evidence="6" id="KW-1185">Reference proteome</keyword>
<protein>
    <recommendedName>
        <fullName evidence="4">Mediator complex subunit 15 KIX domain-containing protein</fullName>
    </recommendedName>
</protein>
<feature type="compositionally biased region" description="Polar residues" evidence="3">
    <location>
        <begin position="510"/>
        <end position="520"/>
    </location>
</feature>
<feature type="compositionally biased region" description="Low complexity" evidence="3">
    <location>
        <begin position="169"/>
        <end position="190"/>
    </location>
</feature>
<feature type="region of interest" description="Disordered" evidence="3">
    <location>
        <begin position="1467"/>
        <end position="1499"/>
    </location>
</feature>
<feature type="compositionally biased region" description="Low complexity" evidence="3">
    <location>
        <begin position="1412"/>
        <end position="1425"/>
    </location>
</feature>
<feature type="compositionally biased region" description="Low complexity" evidence="3">
    <location>
        <begin position="1332"/>
        <end position="1346"/>
    </location>
</feature>
<dbReference type="Proteomes" id="UP000799537">
    <property type="component" value="Unassembled WGS sequence"/>
</dbReference>
<name>A0A6A6BZE3_ZASCE</name>
<feature type="compositionally biased region" description="Polar residues" evidence="3">
    <location>
        <begin position="878"/>
        <end position="887"/>
    </location>
</feature>
<feature type="compositionally biased region" description="Low complexity" evidence="3">
    <location>
        <begin position="858"/>
        <end position="872"/>
    </location>
</feature>